<dbReference type="eggNOG" id="COG0457">
    <property type="taxonomic scope" value="Bacteria"/>
</dbReference>
<dbReference type="InterPro" id="IPR027417">
    <property type="entry name" value="P-loop_NTPase"/>
</dbReference>
<dbReference type="OrthoDB" id="9777890at2"/>
<gene>
    <name evidence="2" type="ordered locus">Flexsi_0368</name>
</gene>
<dbReference type="Pfam" id="PF13469">
    <property type="entry name" value="Sulfotransfer_3"/>
    <property type="match status" value="1"/>
</dbReference>
<evidence type="ECO:0000256" key="1">
    <source>
        <dbReference type="ARBA" id="ARBA00022679"/>
    </source>
</evidence>
<name>F8E8K7_FLESM</name>
<proteinExistence type="predicted"/>
<dbReference type="SUPFAM" id="SSF52540">
    <property type="entry name" value="P-loop containing nucleoside triphosphate hydrolases"/>
    <property type="match status" value="1"/>
</dbReference>
<keyword evidence="1" id="KW-0808">Transferase</keyword>
<dbReference type="Gene3D" id="3.40.50.300">
    <property type="entry name" value="P-loop containing nucleotide triphosphate hydrolases"/>
    <property type="match status" value="1"/>
</dbReference>
<dbReference type="PANTHER" id="PTHR12788">
    <property type="entry name" value="PROTEIN-TYROSINE SULFOTRANSFERASE 2"/>
    <property type="match status" value="1"/>
</dbReference>
<evidence type="ECO:0000313" key="2">
    <source>
        <dbReference type="EMBL" id="AEI14056.1"/>
    </source>
</evidence>
<dbReference type="KEGG" id="fsi:Flexsi_0368"/>
<dbReference type="InterPro" id="IPR026634">
    <property type="entry name" value="TPST-like"/>
</dbReference>
<dbReference type="Proteomes" id="UP000006621">
    <property type="component" value="Chromosome"/>
</dbReference>
<sequence>METPIFLFSLPRSGSTLLQRMLMVNKDVASAAEPWLMLPFCYAHKREGVLTEYGTRVSSKAFRDFINNFPNKEEDYFDALGKFTHQLYSKQCKNGEKYFLDKTPRYYLVINEIAKMHPNAKFVFLFRNPVSIISSMVETWGKGSLIKLFSVDIDLKQGFRALSEGYKLLKDRAFVLNYENLIGQPEKELQNLCHYLDIEFDEKMVHSFAEEDLRGEMGDPVGVKAYRSIKRNSDDKWKKTFNTSYRKRLLKKYINNIEEEVLEVQGYDKNEILNNIDNLKIEGIAPVRTIKDIINYNLSSLARVIKPNIWLEKETRNWAAKKLVS</sequence>
<organism evidence="2 3">
    <name type="scientific">Flexistipes sinusarabici (strain ATCC 49648 / DSM 4947 / MAS 10)</name>
    <dbReference type="NCBI Taxonomy" id="717231"/>
    <lineage>
        <taxon>Bacteria</taxon>
        <taxon>Pseudomonadati</taxon>
        <taxon>Deferribacterota</taxon>
        <taxon>Deferribacteres</taxon>
        <taxon>Deferribacterales</taxon>
        <taxon>Flexistipitaceae</taxon>
        <taxon>Flexistipes</taxon>
    </lineage>
</organism>
<accession>F8E8K7</accession>
<dbReference type="STRING" id="717231.Flexsi_0368"/>
<keyword evidence="3" id="KW-1185">Reference proteome</keyword>
<protein>
    <submittedName>
        <fullName evidence="2">Sulfotransferase</fullName>
    </submittedName>
</protein>
<dbReference type="AlphaFoldDB" id="F8E8K7"/>
<dbReference type="PANTHER" id="PTHR12788:SF10">
    <property type="entry name" value="PROTEIN-TYROSINE SULFOTRANSFERASE"/>
    <property type="match status" value="1"/>
</dbReference>
<dbReference type="HOGENOM" id="CLU_862638_0_0_0"/>
<reference evidence="2 3" key="1">
    <citation type="journal article" date="2011" name="Stand. Genomic Sci.">
        <title>Genome sequence of the moderately thermophilic halophile Flexistipes sinusarabici strain (MAS10).</title>
        <authorList>
            <person name="Lapidus A."/>
            <person name="Chertkov O."/>
            <person name="Nolan M."/>
            <person name="Lucas S."/>
            <person name="Hammon N."/>
            <person name="Deshpande S."/>
            <person name="Cheng J.F."/>
            <person name="Tapia R."/>
            <person name="Han C."/>
            <person name="Goodwin L."/>
            <person name="Pitluck S."/>
            <person name="Liolios K."/>
            <person name="Pagani I."/>
            <person name="Ivanova N."/>
            <person name="Huntemann M."/>
            <person name="Mavromatis K."/>
            <person name="Mikhailova N."/>
            <person name="Pati A."/>
            <person name="Chen A."/>
            <person name="Palaniappan K."/>
            <person name="Land M."/>
            <person name="Hauser L."/>
            <person name="Brambilla E.M."/>
            <person name="Rohde M."/>
            <person name="Abt B."/>
            <person name="Spring S."/>
            <person name="Goker M."/>
            <person name="Bristow J."/>
            <person name="Eisen J.A."/>
            <person name="Markowitz V."/>
            <person name="Hugenholtz P."/>
            <person name="Kyrpides N.C."/>
            <person name="Klenk H.P."/>
            <person name="Woyke T."/>
        </authorList>
    </citation>
    <scope>NUCLEOTIDE SEQUENCE [LARGE SCALE GENOMIC DNA]</scope>
    <source>
        <strain evidence="3">DSM 4947 / MAS 10</strain>
    </source>
</reference>
<dbReference type="EMBL" id="CP002858">
    <property type="protein sequence ID" value="AEI14056.1"/>
    <property type="molecule type" value="Genomic_DNA"/>
</dbReference>
<dbReference type="GO" id="GO:0008476">
    <property type="term" value="F:protein-tyrosine sulfotransferase activity"/>
    <property type="evidence" value="ECO:0007669"/>
    <property type="project" value="InterPro"/>
</dbReference>
<evidence type="ECO:0000313" key="3">
    <source>
        <dbReference type="Proteomes" id="UP000006621"/>
    </source>
</evidence>
<reference evidence="3" key="2">
    <citation type="submission" date="2011-06" db="EMBL/GenBank/DDBJ databases">
        <title>The complete genome of Flexistipes sinusarabici DSM 4947.</title>
        <authorList>
            <person name="Lucas S."/>
            <person name="Han J."/>
            <person name="Lapidus A."/>
            <person name="Bruce D."/>
            <person name="Goodwin L."/>
            <person name="Pitluck S."/>
            <person name="Peters L."/>
            <person name="Kyrpides N."/>
            <person name="Mavromatis K."/>
            <person name="Ivanova N."/>
            <person name="Mikhailova N."/>
            <person name="Chertkov O."/>
            <person name="Detter J.C."/>
            <person name="Tapia R."/>
            <person name="Han C."/>
            <person name="Land M."/>
            <person name="Hauser L."/>
            <person name="Markowitz V."/>
            <person name="Cheng J.-F."/>
            <person name="Hugenholtz P."/>
            <person name="Woyke T."/>
            <person name="Wu D."/>
            <person name="Spring S."/>
            <person name="Schroeder M."/>
            <person name="Brambilla E."/>
            <person name="Klenk H.-P."/>
            <person name="Eisen J.A."/>
        </authorList>
    </citation>
    <scope>NUCLEOTIDE SEQUENCE [LARGE SCALE GENOMIC DNA]</scope>
    <source>
        <strain evidence="3">DSM 4947 / MAS 10</strain>
    </source>
</reference>
<dbReference type="RefSeq" id="WP_013885567.1">
    <property type="nucleotide sequence ID" value="NC_015672.1"/>
</dbReference>